<accession>A0A4P9W1K9</accession>
<dbReference type="GO" id="GO:0005634">
    <property type="term" value="C:nucleus"/>
    <property type="evidence" value="ECO:0007669"/>
    <property type="project" value="TreeGrafter"/>
</dbReference>
<dbReference type="OrthoDB" id="420195at2759"/>
<name>A0A4P9W1K9_9FUNG</name>
<evidence type="ECO:0000256" key="1">
    <source>
        <dbReference type="SAM" id="Coils"/>
    </source>
</evidence>
<keyword evidence="3" id="KW-1185">Reference proteome</keyword>
<organism evidence="2 3">
    <name type="scientific">Blyttiomyces helicus</name>
    <dbReference type="NCBI Taxonomy" id="388810"/>
    <lineage>
        <taxon>Eukaryota</taxon>
        <taxon>Fungi</taxon>
        <taxon>Fungi incertae sedis</taxon>
        <taxon>Chytridiomycota</taxon>
        <taxon>Chytridiomycota incertae sedis</taxon>
        <taxon>Chytridiomycetes</taxon>
        <taxon>Chytridiomycetes incertae sedis</taxon>
        <taxon>Blyttiomyces</taxon>
    </lineage>
</organism>
<dbReference type="AlphaFoldDB" id="A0A4P9W1K9"/>
<dbReference type="SUPFAM" id="SSF48452">
    <property type="entry name" value="TPR-like"/>
    <property type="match status" value="1"/>
</dbReference>
<dbReference type="GO" id="GO:0051879">
    <property type="term" value="F:Hsp90 protein binding"/>
    <property type="evidence" value="ECO:0007669"/>
    <property type="project" value="TreeGrafter"/>
</dbReference>
<dbReference type="PANTHER" id="PTHR46035:SF1">
    <property type="entry name" value="TETRATRICOPEPTIDE REPEAT PROTEIN 4"/>
    <property type="match status" value="1"/>
</dbReference>
<dbReference type="EMBL" id="ML000074">
    <property type="protein sequence ID" value="RKO84460.1"/>
    <property type="molecule type" value="Genomic_DNA"/>
</dbReference>
<dbReference type="GO" id="GO:0006457">
    <property type="term" value="P:protein folding"/>
    <property type="evidence" value="ECO:0007669"/>
    <property type="project" value="TreeGrafter"/>
</dbReference>
<dbReference type="Proteomes" id="UP000269721">
    <property type="component" value="Unassembled WGS sequence"/>
</dbReference>
<reference evidence="3" key="1">
    <citation type="journal article" date="2018" name="Nat. Microbiol.">
        <title>Leveraging single-cell genomics to expand the fungal tree of life.</title>
        <authorList>
            <person name="Ahrendt S.R."/>
            <person name="Quandt C.A."/>
            <person name="Ciobanu D."/>
            <person name="Clum A."/>
            <person name="Salamov A."/>
            <person name="Andreopoulos B."/>
            <person name="Cheng J.F."/>
            <person name="Woyke T."/>
            <person name="Pelin A."/>
            <person name="Henrissat B."/>
            <person name="Reynolds N.K."/>
            <person name="Benny G.L."/>
            <person name="Smith M.E."/>
            <person name="James T.Y."/>
            <person name="Grigoriev I.V."/>
        </authorList>
    </citation>
    <scope>NUCLEOTIDE SEQUENCE [LARGE SCALE GENOMIC DNA]</scope>
</reference>
<gene>
    <name evidence="2" type="ORF">BDK51DRAFT_49055</name>
</gene>
<dbReference type="PANTHER" id="PTHR46035">
    <property type="entry name" value="TETRATRICOPEPTIDE REPEAT PROTEIN 4"/>
    <property type="match status" value="1"/>
</dbReference>
<protein>
    <submittedName>
        <fullName evidence="2">Uncharacterized protein</fullName>
    </submittedName>
</protein>
<evidence type="ECO:0000313" key="2">
    <source>
        <dbReference type="EMBL" id="RKO84460.1"/>
    </source>
</evidence>
<keyword evidence="1" id="KW-0175">Coiled coil</keyword>
<proteinExistence type="predicted"/>
<dbReference type="GO" id="GO:0030544">
    <property type="term" value="F:Hsp70 protein binding"/>
    <property type="evidence" value="ECO:0007669"/>
    <property type="project" value="TreeGrafter"/>
</dbReference>
<dbReference type="GO" id="GO:0005829">
    <property type="term" value="C:cytosol"/>
    <property type="evidence" value="ECO:0007669"/>
    <property type="project" value="TreeGrafter"/>
</dbReference>
<evidence type="ECO:0000313" key="3">
    <source>
        <dbReference type="Proteomes" id="UP000269721"/>
    </source>
</evidence>
<feature type="coiled-coil region" evidence="1">
    <location>
        <begin position="185"/>
        <end position="219"/>
    </location>
</feature>
<dbReference type="InterPro" id="IPR019734">
    <property type="entry name" value="TPR_rpt"/>
</dbReference>
<dbReference type="InterPro" id="IPR011990">
    <property type="entry name" value="TPR-like_helical_dom_sf"/>
</dbReference>
<sequence>MVSIDEITPEDVAAHAAAYRAAAGPVPKDPDALLEDFMKTPLFMTSLPTGEDAEGNETLQALQSLVYEGNPDEIATNFKNQGNDCFQTGKSQYRNAIEYYSKGLAARSEDRKLNSILHSNRAAVNLELANYGKVLTDCAAALRLDVKNIKAFYRSAKALYALDRLKEALNCCDMGLEAAPTNAALKGERERIMKRQAELDELDRKRKERERKKAEDAERLWTAIRVR</sequence>
<dbReference type="Gene3D" id="1.25.40.10">
    <property type="entry name" value="Tetratricopeptide repeat domain"/>
    <property type="match status" value="1"/>
</dbReference>
<dbReference type="SMART" id="SM00028">
    <property type="entry name" value="TPR"/>
    <property type="match status" value="3"/>
</dbReference>